<evidence type="ECO:0000313" key="2">
    <source>
        <dbReference type="EMBL" id="KAG0726398.1"/>
    </source>
</evidence>
<comment type="caution">
    <text evidence="2">The sequence shown here is derived from an EMBL/GenBank/DDBJ whole genome shotgun (WGS) entry which is preliminary data.</text>
</comment>
<gene>
    <name evidence="2" type="ORF">GWK47_036678</name>
</gene>
<feature type="compositionally biased region" description="Low complexity" evidence="1">
    <location>
        <begin position="155"/>
        <end position="164"/>
    </location>
</feature>
<keyword evidence="3" id="KW-1185">Reference proteome</keyword>
<name>A0A8J4YE95_CHIOP</name>
<feature type="region of interest" description="Disordered" evidence="1">
    <location>
        <begin position="155"/>
        <end position="180"/>
    </location>
</feature>
<evidence type="ECO:0000256" key="1">
    <source>
        <dbReference type="SAM" id="MobiDB-lite"/>
    </source>
</evidence>
<organism evidence="2 3">
    <name type="scientific">Chionoecetes opilio</name>
    <name type="common">Atlantic snow crab</name>
    <name type="synonym">Cancer opilio</name>
    <dbReference type="NCBI Taxonomy" id="41210"/>
    <lineage>
        <taxon>Eukaryota</taxon>
        <taxon>Metazoa</taxon>
        <taxon>Ecdysozoa</taxon>
        <taxon>Arthropoda</taxon>
        <taxon>Crustacea</taxon>
        <taxon>Multicrustacea</taxon>
        <taxon>Malacostraca</taxon>
        <taxon>Eumalacostraca</taxon>
        <taxon>Eucarida</taxon>
        <taxon>Decapoda</taxon>
        <taxon>Pleocyemata</taxon>
        <taxon>Brachyura</taxon>
        <taxon>Eubrachyura</taxon>
        <taxon>Majoidea</taxon>
        <taxon>Majidae</taxon>
        <taxon>Chionoecetes</taxon>
    </lineage>
</organism>
<protein>
    <submittedName>
        <fullName evidence="2">Uncharacterized protein</fullName>
    </submittedName>
</protein>
<dbReference type="AlphaFoldDB" id="A0A8J4YE95"/>
<reference evidence="2" key="1">
    <citation type="submission" date="2020-07" db="EMBL/GenBank/DDBJ databases">
        <title>The High-quality genome of the commercially important snow crab, Chionoecetes opilio.</title>
        <authorList>
            <person name="Jeong J.-H."/>
            <person name="Ryu S."/>
        </authorList>
    </citation>
    <scope>NUCLEOTIDE SEQUENCE</scope>
    <source>
        <strain evidence="2">MADBK_172401_WGS</strain>
        <tissue evidence="2">Digestive gland</tissue>
    </source>
</reference>
<dbReference type="EMBL" id="JACEEZ010004438">
    <property type="protein sequence ID" value="KAG0726398.1"/>
    <property type="molecule type" value="Genomic_DNA"/>
</dbReference>
<sequence length="218" mass="23168">MVKGIPPVKIHPKDADGSRGGVICFKHIPRRGPSTLPCGGPGVDGFWVECGRLSKPKRSCLGGSLDELQWARPPGSSLARDLEAAVPPHLAVNSASLESRHRTPPPPFAAPLEPAHASIPRSPQWATLHHRHGLAATFHLSYPPFTAIAAEPPAPSRAAARLAPQKPPHASQPTPCQRGVNPVGGEYWFPPRSTPSPGGHELAENTGAKNLTKFDCRV</sequence>
<proteinExistence type="predicted"/>
<accession>A0A8J4YE95</accession>
<dbReference type="Proteomes" id="UP000770661">
    <property type="component" value="Unassembled WGS sequence"/>
</dbReference>
<evidence type="ECO:0000313" key="3">
    <source>
        <dbReference type="Proteomes" id="UP000770661"/>
    </source>
</evidence>